<feature type="transmembrane region" description="Helical" evidence="11">
    <location>
        <begin position="146"/>
        <end position="172"/>
    </location>
</feature>
<evidence type="ECO:0000256" key="11">
    <source>
        <dbReference type="SAM" id="Phobius"/>
    </source>
</evidence>
<dbReference type="Proteomes" id="UP000663855">
    <property type="component" value="Unassembled WGS sequence"/>
</dbReference>
<feature type="region of interest" description="Disordered" evidence="10">
    <location>
        <begin position="352"/>
        <end position="387"/>
    </location>
</feature>
<keyword evidence="6 11" id="KW-0472">Membrane</keyword>
<name>A0A816WVA9_9BILA</name>
<dbReference type="SUPFAM" id="SSF81321">
    <property type="entry name" value="Family A G protein-coupled receptor-like"/>
    <property type="match status" value="1"/>
</dbReference>
<dbReference type="GO" id="GO:0071880">
    <property type="term" value="P:adenylate cyclase-activating adrenergic receptor signaling pathway"/>
    <property type="evidence" value="ECO:0007669"/>
    <property type="project" value="TreeGrafter"/>
</dbReference>
<comment type="similarity">
    <text evidence="9">Belongs to the G-protein coupled receptor 1 family.</text>
</comment>
<dbReference type="PANTHER" id="PTHR24248:SF66">
    <property type="entry name" value="OCTOPAMINE RECEPTOR BETA-3R"/>
    <property type="match status" value="1"/>
</dbReference>
<feature type="transmembrane region" description="Helical" evidence="11">
    <location>
        <begin position="184"/>
        <end position="206"/>
    </location>
</feature>
<dbReference type="Proteomes" id="UP000663824">
    <property type="component" value="Unassembled WGS sequence"/>
</dbReference>
<dbReference type="InterPro" id="IPR017452">
    <property type="entry name" value="GPCR_Rhodpsn_7TM"/>
</dbReference>
<keyword evidence="3 9" id="KW-0812">Transmembrane</keyword>
<keyword evidence="8 9" id="KW-0807">Transducer</keyword>
<evidence type="ECO:0000256" key="9">
    <source>
        <dbReference type="RuleBase" id="RU000688"/>
    </source>
</evidence>
<feature type="transmembrane region" description="Helical" evidence="11">
    <location>
        <begin position="448"/>
        <end position="475"/>
    </location>
</feature>
<dbReference type="EMBL" id="CAJNRE010015562">
    <property type="protein sequence ID" value="CAF2138627.1"/>
    <property type="molecule type" value="Genomic_DNA"/>
</dbReference>
<feature type="transmembrane region" description="Helical" evidence="11">
    <location>
        <begin position="284"/>
        <end position="304"/>
    </location>
</feature>
<evidence type="ECO:0000256" key="1">
    <source>
        <dbReference type="ARBA" id="ARBA00004651"/>
    </source>
</evidence>
<evidence type="ECO:0000256" key="7">
    <source>
        <dbReference type="ARBA" id="ARBA00023170"/>
    </source>
</evidence>
<dbReference type="OrthoDB" id="5957871at2759"/>
<comment type="subcellular location">
    <subcellularLocation>
        <location evidence="1">Cell membrane</location>
        <topology evidence="1">Multi-pass membrane protein</topology>
    </subcellularLocation>
</comment>
<reference evidence="15" key="1">
    <citation type="submission" date="2021-02" db="EMBL/GenBank/DDBJ databases">
        <authorList>
            <person name="Nowell W R."/>
        </authorList>
    </citation>
    <scope>NUCLEOTIDE SEQUENCE</scope>
</reference>
<feature type="transmembrane region" description="Helical" evidence="11">
    <location>
        <begin position="416"/>
        <end position="436"/>
    </location>
</feature>
<dbReference type="EMBL" id="CAJNOW010004684">
    <property type="protein sequence ID" value="CAF1426071.1"/>
    <property type="molecule type" value="Genomic_DNA"/>
</dbReference>
<dbReference type="EMBL" id="CAJNOV010014223">
    <property type="protein sequence ID" value="CAF1543159.1"/>
    <property type="molecule type" value="Genomic_DNA"/>
</dbReference>
<feature type="transmembrane region" description="Helical" evidence="11">
    <location>
        <begin position="227"/>
        <end position="250"/>
    </location>
</feature>
<feature type="transmembrane region" description="Helical" evidence="11">
    <location>
        <begin position="110"/>
        <end position="134"/>
    </location>
</feature>
<dbReference type="AlphaFoldDB" id="A0A816WVA9"/>
<keyword evidence="5 9" id="KW-0297">G-protein coupled receptor</keyword>
<feature type="compositionally biased region" description="Basic and acidic residues" evidence="10">
    <location>
        <begin position="374"/>
        <end position="387"/>
    </location>
</feature>
<dbReference type="GO" id="GO:0005886">
    <property type="term" value="C:plasma membrane"/>
    <property type="evidence" value="ECO:0007669"/>
    <property type="project" value="UniProtKB-SubCell"/>
</dbReference>
<evidence type="ECO:0000256" key="5">
    <source>
        <dbReference type="ARBA" id="ARBA00023040"/>
    </source>
</evidence>
<evidence type="ECO:0000256" key="6">
    <source>
        <dbReference type="ARBA" id="ARBA00023136"/>
    </source>
</evidence>
<evidence type="ECO:0000259" key="12">
    <source>
        <dbReference type="PROSITE" id="PS50262"/>
    </source>
</evidence>
<dbReference type="PANTHER" id="PTHR24248">
    <property type="entry name" value="ADRENERGIC RECEPTOR-RELATED G-PROTEIN COUPLED RECEPTOR"/>
    <property type="match status" value="1"/>
</dbReference>
<evidence type="ECO:0000313" key="13">
    <source>
        <dbReference type="EMBL" id="CAF1426071.1"/>
    </source>
</evidence>
<evidence type="ECO:0000256" key="4">
    <source>
        <dbReference type="ARBA" id="ARBA00022989"/>
    </source>
</evidence>
<evidence type="ECO:0000256" key="10">
    <source>
        <dbReference type="SAM" id="MobiDB-lite"/>
    </source>
</evidence>
<dbReference type="InterPro" id="IPR000276">
    <property type="entry name" value="GPCR_Rhodpsn"/>
</dbReference>
<evidence type="ECO:0000256" key="3">
    <source>
        <dbReference type="ARBA" id="ARBA00022692"/>
    </source>
</evidence>
<accession>A0A816WVA9</accession>
<dbReference type="PRINTS" id="PR00237">
    <property type="entry name" value="GPCRRHODOPSN"/>
</dbReference>
<evidence type="ECO:0000256" key="8">
    <source>
        <dbReference type="ARBA" id="ARBA00023224"/>
    </source>
</evidence>
<dbReference type="GO" id="GO:0043410">
    <property type="term" value="P:positive regulation of MAPK cascade"/>
    <property type="evidence" value="ECO:0007669"/>
    <property type="project" value="TreeGrafter"/>
</dbReference>
<dbReference type="PROSITE" id="PS00237">
    <property type="entry name" value="G_PROTEIN_RECEP_F1_1"/>
    <property type="match status" value="1"/>
</dbReference>
<dbReference type="Gene3D" id="1.20.1070.10">
    <property type="entry name" value="Rhodopsin 7-helix transmembrane proteins"/>
    <property type="match status" value="1"/>
</dbReference>
<keyword evidence="4 11" id="KW-1133">Transmembrane helix</keyword>
<proteinExistence type="inferred from homology"/>
<comment type="caution">
    <text evidence="15">The sequence shown here is derived from an EMBL/GenBank/DDBJ whole genome shotgun (WGS) entry which is preliminary data.</text>
</comment>
<evidence type="ECO:0000313" key="16">
    <source>
        <dbReference type="Proteomes" id="UP000663824"/>
    </source>
</evidence>
<gene>
    <name evidence="14" type="ORF">CJN711_LOCUS29858</name>
    <name evidence="13" type="ORF">KQP761_LOCUS10798</name>
    <name evidence="15" type="ORF">MBJ925_LOCUS29082</name>
</gene>
<feature type="domain" description="G-protein coupled receptors family 1 profile" evidence="12">
    <location>
        <begin position="126"/>
        <end position="473"/>
    </location>
</feature>
<evidence type="ECO:0000256" key="2">
    <source>
        <dbReference type="ARBA" id="ARBA00022475"/>
    </source>
</evidence>
<dbReference type="GO" id="GO:0004930">
    <property type="term" value="F:G protein-coupled receptor activity"/>
    <property type="evidence" value="ECO:0007669"/>
    <property type="project" value="UniProtKB-KW"/>
</dbReference>
<dbReference type="Proteomes" id="UP000663834">
    <property type="component" value="Unassembled WGS sequence"/>
</dbReference>
<keyword evidence="7 9" id="KW-0675">Receptor</keyword>
<evidence type="ECO:0000313" key="15">
    <source>
        <dbReference type="EMBL" id="CAF2138627.1"/>
    </source>
</evidence>
<protein>
    <recommendedName>
        <fullName evidence="12">G-protein coupled receptors family 1 profile domain-containing protein</fullName>
    </recommendedName>
</protein>
<dbReference type="PROSITE" id="PS50262">
    <property type="entry name" value="G_PROTEIN_RECEP_F1_2"/>
    <property type="match status" value="1"/>
</dbReference>
<organism evidence="15 16">
    <name type="scientific">Rotaria magnacalcarata</name>
    <dbReference type="NCBI Taxonomy" id="392030"/>
    <lineage>
        <taxon>Eukaryota</taxon>
        <taxon>Metazoa</taxon>
        <taxon>Spiralia</taxon>
        <taxon>Gnathifera</taxon>
        <taxon>Rotifera</taxon>
        <taxon>Eurotatoria</taxon>
        <taxon>Bdelloidea</taxon>
        <taxon>Philodinida</taxon>
        <taxon>Philodinidae</taxon>
        <taxon>Rotaria</taxon>
    </lineage>
</organism>
<sequence>MVICFPSFDINISRLFTFVCLLSVVCIVQFQLVPAVDAAPGTSKRIDSSLNKTVTWRKTNFPTKVTAKAISAKTTTIIATTMTTSTNKADVCVAEKIDKTVYFFSVGYRAISGALVVPITICAICGNILVIYVIKHYRELRVTGNVFLASLAVADVGVSSLAMTFYGLQLLYGRWLFGPFMCRLWFSCDVLFSTASIIHLACIALDRYLSIVRPFDYENTSAERRRYIMILFCWLVSALLSFIPIFTGVYTTSEQRHKIDCLNQVHGRCIFAVNQAYAIVSSSFSFWVPGAIMIIMYVMLIRIADRKEREAYQIMDGVAQRRRASQLNQFSTRRRSSDDQIIAETTSMSQQISRNNQLTAATKPKSINGHSNNYRREGKHDSLDRDMDRQPSVDLHGALMDSRNPHMKHLRRERRAVKTLGSVMLAFIICWLPFFVRYTACEPDRCNWTIAPLIADIVFWVGYFNSMINPFLYAFHNRNFRVAFKKTLSRYFVCCRGRRASTTSSIGFPPATPSGESHANMKRLKKSKMIRSLASINDRPSMNKQKLSRGNIALETSNGNLTAGENSSSSKRNSCL</sequence>
<dbReference type="Pfam" id="PF00001">
    <property type="entry name" value="7tm_1"/>
    <property type="match status" value="1"/>
</dbReference>
<evidence type="ECO:0000313" key="14">
    <source>
        <dbReference type="EMBL" id="CAF1543159.1"/>
    </source>
</evidence>
<keyword evidence="2" id="KW-1003">Cell membrane</keyword>